<reference evidence="5 6" key="1">
    <citation type="submission" date="2021-08" db="EMBL/GenBank/DDBJ databases">
        <title>Draft genome sequence of Spirulina subsalsa with high tolerance to salinity and hype-accumulation of phycocyanin.</title>
        <authorList>
            <person name="Pei H."/>
            <person name="Jiang L."/>
        </authorList>
    </citation>
    <scope>NUCLEOTIDE SEQUENCE [LARGE SCALE GENOMIC DNA]</scope>
    <source>
        <strain evidence="5 6">FACHB-351</strain>
    </source>
</reference>
<gene>
    <name evidence="5" type="ORF">K4A83_13775</name>
</gene>
<dbReference type="EMBL" id="JAIHOM010000066">
    <property type="protein sequence ID" value="MCW6037332.1"/>
    <property type="molecule type" value="Genomic_DNA"/>
</dbReference>
<dbReference type="PANTHER" id="PTHR45339">
    <property type="entry name" value="HYBRID SIGNAL TRANSDUCTION HISTIDINE KINASE J"/>
    <property type="match status" value="1"/>
</dbReference>
<dbReference type="InterPro" id="IPR001789">
    <property type="entry name" value="Sig_transdc_resp-reg_receiver"/>
</dbReference>
<dbReference type="Pfam" id="PF00072">
    <property type="entry name" value="Response_reg"/>
    <property type="match status" value="1"/>
</dbReference>
<dbReference type="PANTHER" id="PTHR45339:SF1">
    <property type="entry name" value="HYBRID SIGNAL TRANSDUCTION HISTIDINE KINASE J"/>
    <property type="match status" value="1"/>
</dbReference>
<comment type="caution">
    <text evidence="5">The sequence shown here is derived from an EMBL/GenBank/DDBJ whole genome shotgun (WGS) entry which is preliminary data.</text>
</comment>
<keyword evidence="1 3" id="KW-0597">Phosphoprotein</keyword>
<dbReference type="CDD" id="cd17546">
    <property type="entry name" value="REC_hyHK_CKI1_RcsC-like"/>
    <property type="match status" value="1"/>
</dbReference>
<dbReference type="SMART" id="SM00448">
    <property type="entry name" value="REC"/>
    <property type="match status" value="1"/>
</dbReference>
<evidence type="ECO:0000256" key="1">
    <source>
        <dbReference type="ARBA" id="ARBA00022553"/>
    </source>
</evidence>
<protein>
    <submittedName>
        <fullName evidence="5">Response regulator</fullName>
    </submittedName>
</protein>
<feature type="modified residue" description="4-aspartylphosphate" evidence="3">
    <location>
        <position position="64"/>
    </location>
</feature>
<accession>A0ABT3L839</accession>
<name>A0ABT3L839_9CYAN</name>
<dbReference type="RefSeq" id="WP_265265189.1">
    <property type="nucleotide sequence ID" value="NZ_JAIHOM010000066.1"/>
</dbReference>
<evidence type="ECO:0000256" key="3">
    <source>
        <dbReference type="PROSITE-ProRule" id="PRU00169"/>
    </source>
</evidence>
<dbReference type="Proteomes" id="UP001526426">
    <property type="component" value="Unassembled WGS sequence"/>
</dbReference>
<dbReference type="PROSITE" id="PS50110">
    <property type="entry name" value="RESPONSE_REGULATORY"/>
    <property type="match status" value="1"/>
</dbReference>
<organism evidence="5 6">
    <name type="scientific">Spirulina subsalsa FACHB-351</name>
    <dbReference type="NCBI Taxonomy" id="234711"/>
    <lineage>
        <taxon>Bacteria</taxon>
        <taxon>Bacillati</taxon>
        <taxon>Cyanobacteriota</taxon>
        <taxon>Cyanophyceae</taxon>
        <taxon>Spirulinales</taxon>
        <taxon>Spirulinaceae</taxon>
        <taxon>Spirulina</taxon>
    </lineage>
</organism>
<dbReference type="SUPFAM" id="SSF52172">
    <property type="entry name" value="CheY-like"/>
    <property type="match status" value="1"/>
</dbReference>
<proteinExistence type="predicted"/>
<evidence type="ECO:0000313" key="5">
    <source>
        <dbReference type="EMBL" id="MCW6037332.1"/>
    </source>
</evidence>
<evidence type="ECO:0000256" key="2">
    <source>
        <dbReference type="ARBA" id="ARBA00023012"/>
    </source>
</evidence>
<evidence type="ECO:0000313" key="6">
    <source>
        <dbReference type="Proteomes" id="UP001526426"/>
    </source>
</evidence>
<evidence type="ECO:0000259" key="4">
    <source>
        <dbReference type="PROSITE" id="PS50110"/>
    </source>
</evidence>
<dbReference type="Gene3D" id="3.40.50.2300">
    <property type="match status" value="1"/>
</dbReference>
<keyword evidence="6" id="KW-1185">Reference proteome</keyword>
<dbReference type="InterPro" id="IPR011006">
    <property type="entry name" value="CheY-like_superfamily"/>
</dbReference>
<sequence length="139" mass="15397">MAEKQSEASNPFPLRIILADDNPLDRMIARRVLKALGYSGDEVCNGVELLHAVRTQKYDVVLTDVQMPEMGGLEATRQIHGYYPPEERPFIIGVTSENTGSDRQLGLAAGMNVYLTKPLQREELAIALSQVMQPQTLNA</sequence>
<keyword evidence="2" id="KW-0902">Two-component regulatory system</keyword>
<feature type="domain" description="Response regulatory" evidence="4">
    <location>
        <begin position="15"/>
        <end position="132"/>
    </location>
</feature>